<protein>
    <submittedName>
        <fullName evidence="1">Uncharacterized protein</fullName>
    </submittedName>
</protein>
<dbReference type="Proteomes" id="UP000265520">
    <property type="component" value="Unassembled WGS sequence"/>
</dbReference>
<dbReference type="EMBL" id="LXQA011393548">
    <property type="protein sequence ID" value="MCI95661.1"/>
    <property type="molecule type" value="Genomic_DNA"/>
</dbReference>
<name>A0A392W941_9FABA</name>
<evidence type="ECO:0000313" key="2">
    <source>
        <dbReference type="Proteomes" id="UP000265520"/>
    </source>
</evidence>
<organism evidence="1 2">
    <name type="scientific">Trifolium medium</name>
    <dbReference type="NCBI Taxonomy" id="97028"/>
    <lineage>
        <taxon>Eukaryota</taxon>
        <taxon>Viridiplantae</taxon>
        <taxon>Streptophyta</taxon>
        <taxon>Embryophyta</taxon>
        <taxon>Tracheophyta</taxon>
        <taxon>Spermatophyta</taxon>
        <taxon>Magnoliopsida</taxon>
        <taxon>eudicotyledons</taxon>
        <taxon>Gunneridae</taxon>
        <taxon>Pentapetalae</taxon>
        <taxon>rosids</taxon>
        <taxon>fabids</taxon>
        <taxon>Fabales</taxon>
        <taxon>Fabaceae</taxon>
        <taxon>Papilionoideae</taxon>
        <taxon>50 kb inversion clade</taxon>
        <taxon>NPAAA clade</taxon>
        <taxon>Hologalegina</taxon>
        <taxon>IRL clade</taxon>
        <taxon>Trifolieae</taxon>
        <taxon>Trifolium</taxon>
    </lineage>
</organism>
<accession>A0A392W941</accession>
<reference evidence="1 2" key="1">
    <citation type="journal article" date="2018" name="Front. Plant Sci.">
        <title>Red Clover (Trifolium pratense) and Zigzag Clover (T. medium) - A Picture of Genomic Similarities and Differences.</title>
        <authorList>
            <person name="Dluhosova J."/>
            <person name="Istvanek J."/>
            <person name="Nedelnik J."/>
            <person name="Repkova J."/>
        </authorList>
    </citation>
    <scope>NUCLEOTIDE SEQUENCE [LARGE SCALE GENOMIC DNA]</scope>
    <source>
        <strain evidence="2">cv. 10/8</strain>
        <tissue evidence="1">Leaf</tissue>
    </source>
</reference>
<comment type="caution">
    <text evidence="1">The sequence shown here is derived from an EMBL/GenBank/DDBJ whole genome shotgun (WGS) entry which is preliminary data.</text>
</comment>
<proteinExistence type="predicted"/>
<evidence type="ECO:0000313" key="1">
    <source>
        <dbReference type="EMBL" id="MCI95661.1"/>
    </source>
</evidence>
<feature type="non-terminal residue" evidence="1">
    <location>
        <position position="17"/>
    </location>
</feature>
<sequence length="17" mass="1695">MAKHSDAPSSASSHQPG</sequence>
<dbReference type="AlphaFoldDB" id="A0A392W941"/>
<keyword evidence="2" id="KW-1185">Reference proteome</keyword>